<feature type="transmembrane region" description="Helical" evidence="9">
    <location>
        <begin position="188"/>
        <end position="208"/>
    </location>
</feature>
<protein>
    <submittedName>
        <fullName evidence="10">Fat storage-inducing transmembrane protein 2</fullName>
    </submittedName>
</protein>
<proteinExistence type="inferred from homology"/>
<dbReference type="InterPro" id="IPR019388">
    <property type="entry name" value="FIT"/>
</dbReference>
<evidence type="ECO:0000256" key="7">
    <source>
        <dbReference type="ARBA" id="ARBA00023136"/>
    </source>
</evidence>
<keyword evidence="6" id="KW-0443">Lipid metabolism</keyword>
<dbReference type="Pfam" id="PF10261">
    <property type="entry name" value="FIT"/>
    <property type="match status" value="1"/>
</dbReference>
<dbReference type="GO" id="GO:0010945">
    <property type="term" value="F:coenzyme A diphosphatase activity"/>
    <property type="evidence" value="ECO:0007669"/>
    <property type="project" value="InterPro"/>
</dbReference>
<dbReference type="GO" id="GO:0008654">
    <property type="term" value="P:phospholipid biosynthetic process"/>
    <property type="evidence" value="ECO:0007669"/>
    <property type="project" value="TreeGrafter"/>
</dbReference>
<dbReference type="PANTHER" id="PTHR23129:SF0">
    <property type="entry name" value="ACYL-COENZYME A DIPHOSPHATASE FITM2"/>
    <property type="match status" value="1"/>
</dbReference>
<dbReference type="HAMAP" id="MF_03230">
    <property type="entry name" value="FITM2"/>
    <property type="match status" value="1"/>
</dbReference>
<feature type="transmembrane region" description="Helical" evidence="9">
    <location>
        <begin position="274"/>
        <end position="298"/>
    </location>
</feature>
<keyword evidence="7 9" id="KW-0472">Membrane</keyword>
<feature type="region of interest" description="Disordered" evidence="8">
    <location>
        <begin position="1"/>
        <end position="20"/>
    </location>
</feature>
<sequence length="417" mass="46936">MAPPPRKRSSAGSTGPVPANFRPFVEKGRWAAKGTLPLPEPTTIPEILTKVAVYVCRKVLFVDPKIRLLAYAVCLFFLSLVADYMPFPKTYFSYKDNFLNVWFVKFSWAWTFVLSGMFMYLTSSTYSCGDRNRTTRHMLRLVIGTLVWFVWTNTFQMIEESTGKCVMDQSILYSVKTRRTCVSKTGQWMSFDISGHAFLLIWCVFFICEEAKAIIGWDNIKELIRTEEYNRIKAGQQGTSGDAALGETSLNVLSDEEFAELKTRYNVYNVPAKIVLMFMTMLCMLWDLMILMTSVYFHVMVEKVLGGLIAAFTWFVIYRGLYKSVSFIGLPGNGLFKYNFESKSTTPYAKASSQASSSSNSSSSTSSKARAAGSGQGRQRAKEPDDIPKFLGMPLYALQKGKKATDKKSSENLNASS</sequence>
<accession>A0A226F132</accession>
<feature type="region of interest" description="Disordered" evidence="8">
    <location>
        <begin position="351"/>
        <end position="389"/>
    </location>
</feature>
<dbReference type="GO" id="GO:0019915">
    <property type="term" value="P:lipid storage"/>
    <property type="evidence" value="ECO:0007669"/>
    <property type="project" value="InterPro"/>
</dbReference>
<dbReference type="STRING" id="158441.A0A226F132"/>
<comment type="caution">
    <text evidence="10">The sequence shown here is derived from an EMBL/GenBank/DDBJ whole genome shotgun (WGS) entry which is preliminary data.</text>
</comment>
<evidence type="ECO:0000313" key="11">
    <source>
        <dbReference type="Proteomes" id="UP000198287"/>
    </source>
</evidence>
<dbReference type="GO" id="GO:0005789">
    <property type="term" value="C:endoplasmic reticulum membrane"/>
    <property type="evidence" value="ECO:0007669"/>
    <property type="project" value="UniProtKB-SubCell"/>
</dbReference>
<gene>
    <name evidence="10" type="ORF">Fcan01_03752</name>
</gene>
<feature type="transmembrane region" description="Helical" evidence="9">
    <location>
        <begin position="68"/>
        <end position="87"/>
    </location>
</feature>
<evidence type="ECO:0000256" key="4">
    <source>
        <dbReference type="ARBA" id="ARBA00022824"/>
    </source>
</evidence>
<keyword evidence="4" id="KW-0256">Endoplasmic reticulum</keyword>
<evidence type="ECO:0000313" key="10">
    <source>
        <dbReference type="EMBL" id="OXA63134.1"/>
    </source>
</evidence>
<dbReference type="OrthoDB" id="5579088at2759"/>
<feature type="transmembrane region" description="Helical" evidence="9">
    <location>
        <begin position="107"/>
        <end position="126"/>
    </location>
</feature>
<feature type="transmembrane region" description="Helical" evidence="9">
    <location>
        <begin position="304"/>
        <end position="322"/>
    </location>
</feature>
<evidence type="ECO:0000256" key="9">
    <source>
        <dbReference type="SAM" id="Phobius"/>
    </source>
</evidence>
<evidence type="ECO:0000256" key="1">
    <source>
        <dbReference type="ARBA" id="ARBA00004477"/>
    </source>
</evidence>
<dbReference type="Proteomes" id="UP000198287">
    <property type="component" value="Unassembled WGS sequence"/>
</dbReference>
<evidence type="ECO:0000256" key="2">
    <source>
        <dbReference type="ARBA" id="ARBA00022692"/>
    </source>
</evidence>
<dbReference type="OMA" id="TYRFWYL"/>
<keyword evidence="3" id="KW-0378">Hydrolase</keyword>
<evidence type="ECO:0000256" key="5">
    <source>
        <dbReference type="ARBA" id="ARBA00022989"/>
    </source>
</evidence>
<evidence type="ECO:0000256" key="6">
    <source>
        <dbReference type="ARBA" id="ARBA00023098"/>
    </source>
</evidence>
<evidence type="ECO:0000256" key="3">
    <source>
        <dbReference type="ARBA" id="ARBA00022801"/>
    </source>
</evidence>
<dbReference type="PANTHER" id="PTHR23129">
    <property type="entry name" value="ACYL-COENZYME A DIPHOSPHATASE FITM2"/>
    <property type="match status" value="1"/>
</dbReference>
<keyword evidence="2 9" id="KW-0812">Transmembrane</keyword>
<dbReference type="GO" id="GO:0034389">
    <property type="term" value="P:lipid droplet organization"/>
    <property type="evidence" value="ECO:0007669"/>
    <property type="project" value="InterPro"/>
</dbReference>
<feature type="transmembrane region" description="Helical" evidence="9">
    <location>
        <begin position="138"/>
        <end position="158"/>
    </location>
</feature>
<dbReference type="InterPro" id="IPR046401">
    <property type="entry name" value="FITM1/2"/>
</dbReference>
<comment type="subcellular location">
    <subcellularLocation>
        <location evidence="1">Endoplasmic reticulum membrane</location>
        <topology evidence="1">Multi-pass membrane protein</topology>
    </subcellularLocation>
</comment>
<dbReference type="AlphaFoldDB" id="A0A226F132"/>
<evidence type="ECO:0000256" key="8">
    <source>
        <dbReference type="SAM" id="MobiDB-lite"/>
    </source>
</evidence>
<keyword evidence="11" id="KW-1185">Reference proteome</keyword>
<dbReference type="EMBL" id="LNIX01000001">
    <property type="protein sequence ID" value="OXA63134.1"/>
    <property type="molecule type" value="Genomic_DNA"/>
</dbReference>
<name>A0A226F132_FOLCA</name>
<organism evidence="10 11">
    <name type="scientific">Folsomia candida</name>
    <name type="common">Springtail</name>
    <dbReference type="NCBI Taxonomy" id="158441"/>
    <lineage>
        <taxon>Eukaryota</taxon>
        <taxon>Metazoa</taxon>
        <taxon>Ecdysozoa</taxon>
        <taxon>Arthropoda</taxon>
        <taxon>Hexapoda</taxon>
        <taxon>Collembola</taxon>
        <taxon>Entomobryomorpha</taxon>
        <taxon>Isotomoidea</taxon>
        <taxon>Isotomidae</taxon>
        <taxon>Proisotominae</taxon>
        <taxon>Folsomia</taxon>
    </lineage>
</organism>
<reference evidence="10 11" key="1">
    <citation type="submission" date="2015-12" db="EMBL/GenBank/DDBJ databases">
        <title>The genome of Folsomia candida.</title>
        <authorList>
            <person name="Faddeeva A."/>
            <person name="Derks M.F."/>
            <person name="Anvar Y."/>
            <person name="Smit S."/>
            <person name="Van Straalen N."/>
            <person name="Roelofs D."/>
        </authorList>
    </citation>
    <scope>NUCLEOTIDE SEQUENCE [LARGE SCALE GENOMIC DNA]</scope>
    <source>
        <strain evidence="10 11">VU population</strain>
        <tissue evidence="10">Whole body</tissue>
    </source>
</reference>
<keyword evidence="5 9" id="KW-1133">Transmembrane helix</keyword>
<feature type="compositionally biased region" description="Low complexity" evidence="8">
    <location>
        <begin position="351"/>
        <end position="373"/>
    </location>
</feature>